<dbReference type="Gene3D" id="3.40.50.2300">
    <property type="match status" value="1"/>
</dbReference>
<organism evidence="10 11">
    <name type="scientific">Candidatus Microsaccharimonas sossegonensis</name>
    <dbReference type="NCBI Taxonomy" id="2506948"/>
    <lineage>
        <taxon>Bacteria</taxon>
        <taxon>Candidatus Saccharimonadota</taxon>
        <taxon>Candidatus Saccharimonadia</taxon>
        <taxon>Candidatus Saccharimonadales</taxon>
        <taxon>Candidatus Saccharimonadaceae</taxon>
        <taxon>Candidatus Microsaccharimonas</taxon>
    </lineage>
</organism>
<dbReference type="GO" id="GO:0006355">
    <property type="term" value="P:regulation of DNA-templated transcription"/>
    <property type="evidence" value="ECO:0007669"/>
    <property type="project" value="InterPro"/>
</dbReference>
<dbReference type="InterPro" id="IPR001867">
    <property type="entry name" value="OmpR/PhoB-type_DNA-bd"/>
</dbReference>
<dbReference type="GO" id="GO:0005829">
    <property type="term" value="C:cytosol"/>
    <property type="evidence" value="ECO:0007669"/>
    <property type="project" value="TreeGrafter"/>
</dbReference>
<dbReference type="PANTHER" id="PTHR48111:SF22">
    <property type="entry name" value="REGULATOR OF RPOS"/>
    <property type="match status" value="1"/>
</dbReference>
<evidence type="ECO:0000256" key="6">
    <source>
        <dbReference type="PROSITE-ProRule" id="PRU00169"/>
    </source>
</evidence>
<feature type="DNA-binding region" description="OmpR/PhoB-type" evidence="7">
    <location>
        <begin position="125"/>
        <end position="223"/>
    </location>
</feature>
<keyword evidence="1 6" id="KW-0597">Phosphoprotein</keyword>
<keyword evidence="2" id="KW-0902">Two-component regulatory system</keyword>
<dbReference type="InterPro" id="IPR011006">
    <property type="entry name" value="CheY-like_superfamily"/>
</dbReference>
<protein>
    <submittedName>
        <fullName evidence="10">Response regulator transcription factor</fullName>
    </submittedName>
</protein>
<dbReference type="SUPFAM" id="SSF52172">
    <property type="entry name" value="CheY-like"/>
    <property type="match status" value="1"/>
</dbReference>
<dbReference type="EMBL" id="SCKX01000001">
    <property type="protein sequence ID" value="RWZ78690.1"/>
    <property type="molecule type" value="Genomic_DNA"/>
</dbReference>
<dbReference type="Pfam" id="PF00486">
    <property type="entry name" value="Trans_reg_C"/>
    <property type="match status" value="1"/>
</dbReference>
<evidence type="ECO:0000256" key="4">
    <source>
        <dbReference type="ARBA" id="ARBA00023125"/>
    </source>
</evidence>
<dbReference type="SMART" id="SM00448">
    <property type="entry name" value="REC"/>
    <property type="match status" value="1"/>
</dbReference>
<evidence type="ECO:0000256" key="1">
    <source>
        <dbReference type="ARBA" id="ARBA00022553"/>
    </source>
</evidence>
<evidence type="ECO:0000313" key="10">
    <source>
        <dbReference type="EMBL" id="RWZ78690.1"/>
    </source>
</evidence>
<dbReference type="InterPro" id="IPR001789">
    <property type="entry name" value="Sig_transdc_resp-reg_receiver"/>
</dbReference>
<sequence length="223" mass="25061">MRVLIIEDEHKIARALKKALEQETYAVDVAFDGDEGYAMATTEPYDIAIIDRMLPGSYDGLGIVKAMRHAKIHTPVLFLSALGSVAERTAGLDAGADDYLVKPFALEELISRVRALLRRPTEQQPDILQAGDLKLDTVTYSVERAGKNVQLTSKEFALLEYMLRNPGRPLSKEVIISHVWDYDADILPNTVEVYIKYLRNKIDSPFKKPLIHTVRGFGYKLEA</sequence>
<evidence type="ECO:0000259" key="9">
    <source>
        <dbReference type="PROSITE" id="PS51755"/>
    </source>
</evidence>
<dbReference type="InterPro" id="IPR039420">
    <property type="entry name" value="WalR-like"/>
</dbReference>
<feature type="modified residue" description="4-aspartylphosphate" evidence="6">
    <location>
        <position position="51"/>
    </location>
</feature>
<dbReference type="PANTHER" id="PTHR48111">
    <property type="entry name" value="REGULATOR OF RPOS"/>
    <property type="match status" value="1"/>
</dbReference>
<accession>A0A4Q0AI30</accession>
<dbReference type="GO" id="GO:0032993">
    <property type="term" value="C:protein-DNA complex"/>
    <property type="evidence" value="ECO:0007669"/>
    <property type="project" value="TreeGrafter"/>
</dbReference>
<feature type="domain" description="OmpR/PhoB-type" evidence="9">
    <location>
        <begin position="125"/>
        <end position="223"/>
    </location>
</feature>
<proteinExistence type="predicted"/>
<dbReference type="GO" id="GO:0000156">
    <property type="term" value="F:phosphorelay response regulator activity"/>
    <property type="evidence" value="ECO:0007669"/>
    <property type="project" value="TreeGrafter"/>
</dbReference>
<gene>
    <name evidence="10" type="ORF">EOT05_03000</name>
</gene>
<keyword evidence="11" id="KW-1185">Reference proteome</keyword>
<dbReference type="PROSITE" id="PS51755">
    <property type="entry name" value="OMPR_PHOB"/>
    <property type="match status" value="1"/>
</dbReference>
<evidence type="ECO:0000259" key="8">
    <source>
        <dbReference type="PROSITE" id="PS50110"/>
    </source>
</evidence>
<keyword evidence="3" id="KW-0805">Transcription regulation</keyword>
<comment type="caution">
    <text evidence="10">The sequence shown here is derived from an EMBL/GenBank/DDBJ whole genome shotgun (WGS) entry which is preliminary data.</text>
</comment>
<dbReference type="SMART" id="SM00862">
    <property type="entry name" value="Trans_reg_C"/>
    <property type="match status" value="1"/>
</dbReference>
<evidence type="ECO:0000256" key="7">
    <source>
        <dbReference type="PROSITE-ProRule" id="PRU01091"/>
    </source>
</evidence>
<reference evidence="10" key="1">
    <citation type="submission" date="2019-01" db="EMBL/GenBank/DDBJ databases">
        <title>Genomic signatures and co-occurrence patterns of the ultra-small Saccharimodia (Patescibacteria phylum) suggest a symbiotic lifestyle.</title>
        <authorList>
            <person name="Lemos L."/>
            <person name="Medeiros J."/>
            <person name="Andreote F."/>
            <person name="Fernandes G."/>
            <person name="Varani A."/>
            <person name="Oliveira G."/>
            <person name="Pylro V."/>
        </authorList>
    </citation>
    <scope>NUCLEOTIDE SEQUENCE [LARGE SCALE GENOMIC DNA]</scope>
    <source>
        <strain evidence="10">AMD02</strain>
    </source>
</reference>
<dbReference type="FunFam" id="1.10.10.10:FF:000005">
    <property type="entry name" value="Two-component system response regulator"/>
    <property type="match status" value="1"/>
</dbReference>
<name>A0A4Q0AI30_9BACT</name>
<keyword evidence="5" id="KW-0804">Transcription</keyword>
<evidence type="ECO:0000256" key="5">
    <source>
        <dbReference type="ARBA" id="ARBA00023163"/>
    </source>
</evidence>
<dbReference type="Proteomes" id="UP000289257">
    <property type="component" value="Unassembled WGS sequence"/>
</dbReference>
<dbReference type="InterPro" id="IPR036388">
    <property type="entry name" value="WH-like_DNA-bd_sf"/>
</dbReference>
<dbReference type="PROSITE" id="PS50110">
    <property type="entry name" value="RESPONSE_REGULATORY"/>
    <property type="match status" value="1"/>
</dbReference>
<evidence type="ECO:0000256" key="3">
    <source>
        <dbReference type="ARBA" id="ARBA00023015"/>
    </source>
</evidence>
<dbReference type="AlphaFoldDB" id="A0A4Q0AI30"/>
<evidence type="ECO:0000313" key="11">
    <source>
        <dbReference type="Proteomes" id="UP000289257"/>
    </source>
</evidence>
<dbReference type="GO" id="GO:0000976">
    <property type="term" value="F:transcription cis-regulatory region binding"/>
    <property type="evidence" value="ECO:0007669"/>
    <property type="project" value="TreeGrafter"/>
</dbReference>
<dbReference type="Gene3D" id="6.10.250.690">
    <property type="match status" value="1"/>
</dbReference>
<dbReference type="Gene3D" id="1.10.10.10">
    <property type="entry name" value="Winged helix-like DNA-binding domain superfamily/Winged helix DNA-binding domain"/>
    <property type="match status" value="1"/>
</dbReference>
<dbReference type="Pfam" id="PF00072">
    <property type="entry name" value="Response_reg"/>
    <property type="match status" value="1"/>
</dbReference>
<evidence type="ECO:0000256" key="2">
    <source>
        <dbReference type="ARBA" id="ARBA00023012"/>
    </source>
</evidence>
<dbReference type="CDD" id="cd00383">
    <property type="entry name" value="trans_reg_C"/>
    <property type="match status" value="1"/>
</dbReference>
<feature type="domain" description="Response regulatory" evidence="8">
    <location>
        <begin position="2"/>
        <end position="117"/>
    </location>
</feature>
<keyword evidence="4 7" id="KW-0238">DNA-binding</keyword>